<name>A0A150J7Z9_9EURY</name>
<dbReference type="SUPFAM" id="SSF51658">
    <property type="entry name" value="Xylose isomerase-like"/>
    <property type="match status" value="1"/>
</dbReference>
<evidence type="ECO:0000313" key="2">
    <source>
        <dbReference type="EMBL" id="KYC53373.1"/>
    </source>
</evidence>
<dbReference type="Pfam" id="PF01261">
    <property type="entry name" value="AP_endonuc_2"/>
    <property type="match status" value="1"/>
</dbReference>
<dbReference type="PANTHER" id="PTHR12110">
    <property type="entry name" value="HYDROXYPYRUVATE ISOMERASE"/>
    <property type="match status" value="1"/>
</dbReference>
<reference evidence="2 3" key="1">
    <citation type="journal article" date="2016" name="ISME J.">
        <title>Chasing the elusive Euryarchaeota class WSA2: genomes reveal a uniquely fastidious methyl-reducing methanogen.</title>
        <authorList>
            <person name="Nobu M.K."/>
            <person name="Narihiro T."/>
            <person name="Kuroda K."/>
            <person name="Mei R."/>
            <person name="Liu W.T."/>
        </authorList>
    </citation>
    <scope>NUCLEOTIDE SEQUENCE [LARGE SCALE GENOMIC DNA]</scope>
    <source>
        <strain evidence="2">U1lsi0528_Bin089</strain>
    </source>
</reference>
<dbReference type="InterPro" id="IPR050312">
    <property type="entry name" value="IolE/XylAMocC-like"/>
</dbReference>
<feature type="domain" description="Xylose isomerase-like TIM barrel" evidence="1">
    <location>
        <begin position="22"/>
        <end position="260"/>
    </location>
</feature>
<dbReference type="Gene3D" id="3.20.20.150">
    <property type="entry name" value="Divalent-metal-dependent TIM barrel enzymes"/>
    <property type="match status" value="1"/>
</dbReference>
<sequence length="265" mass="30371">MNIELGFSSLAFYETQLEKALSWAEENNFGLLEIVSENNHAIDEETLPAIKEILASYKLNYTVHSPFSDINISSLNKSIRRESIHQVKYSIFAVHEIGGKILTFHPGRHSAATSKSNEGTKKILFESLKEISDFNKDYGVTIALENMPDTFITTMKVSKEVLEVLEEKRLSGIKHTMDVGHLETNNVDIGEYIHDLREYLVHIHLHDNFGEFDNHLPIGEGNINFSKIFRALDDIKYKGRIILEMTRTEDILKSRAFLNEKKFLI</sequence>
<evidence type="ECO:0000313" key="3">
    <source>
        <dbReference type="Proteomes" id="UP000075578"/>
    </source>
</evidence>
<dbReference type="GO" id="GO:0008270">
    <property type="term" value="F:zinc ion binding"/>
    <property type="evidence" value="ECO:0007669"/>
    <property type="project" value="InterPro"/>
</dbReference>
<dbReference type="GO" id="GO:0003677">
    <property type="term" value="F:DNA binding"/>
    <property type="evidence" value="ECO:0007669"/>
    <property type="project" value="InterPro"/>
</dbReference>
<dbReference type="Proteomes" id="UP000075578">
    <property type="component" value="Unassembled WGS sequence"/>
</dbReference>
<organism evidence="2 3">
    <name type="scientific">Candidatus Methanofastidiosum methylothiophilum</name>
    <dbReference type="NCBI Taxonomy" id="1705564"/>
    <lineage>
        <taxon>Archaea</taxon>
        <taxon>Methanobacteriati</taxon>
        <taxon>Methanobacteriota</taxon>
        <taxon>Stenosarchaea group</taxon>
        <taxon>Candidatus Methanofastidiosia</taxon>
        <taxon>Candidatus Methanofastidiosales</taxon>
        <taxon>Candidatus Methanofastidiosaceae</taxon>
        <taxon>Candidatus Methanofastidiosum</taxon>
    </lineage>
</organism>
<accession>A0A150J7Z9</accession>
<protein>
    <submittedName>
        <fullName evidence="2">Fructoselysine 3-epimerase</fullName>
    </submittedName>
</protein>
<gene>
    <name evidence="2" type="ORF">AMQ74_00429</name>
</gene>
<evidence type="ECO:0000259" key="1">
    <source>
        <dbReference type="Pfam" id="PF01261"/>
    </source>
</evidence>
<dbReference type="PANTHER" id="PTHR12110:SF21">
    <property type="entry name" value="XYLOSE ISOMERASE-LIKE TIM BARREL DOMAIN-CONTAINING PROTEIN"/>
    <property type="match status" value="1"/>
</dbReference>
<dbReference type="InterPro" id="IPR001719">
    <property type="entry name" value="AP_endonuc_2"/>
</dbReference>
<dbReference type="InterPro" id="IPR036237">
    <property type="entry name" value="Xyl_isomerase-like_sf"/>
</dbReference>
<dbReference type="EMBL" id="LNGD01000014">
    <property type="protein sequence ID" value="KYC53373.1"/>
    <property type="molecule type" value="Genomic_DNA"/>
</dbReference>
<dbReference type="SMART" id="SM00518">
    <property type="entry name" value="AP2Ec"/>
    <property type="match status" value="1"/>
</dbReference>
<dbReference type="InterPro" id="IPR013022">
    <property type="entry name" value="Xyl_isomerase-like_TIM-brl"/>
</dbReference>
<comment type="caution">
    <text evidence="2">The sequence shown here is derived from an EMBL/GenBank/DDBJ whole genome shotgun (WGS) entry which is preliminary data.</text>
</comment>
<dbReference type="AlphaFoldDB" id="A0A150J7Z9"/>
<proteinExistence type="predicted"/>
<dbReference type="GO" id="GO:0006281">
    <property type="term" value="P:DNA repair"/>
    <property type="evidence" value="ECO:0007669"/>
    <property type="project" value="InterPro"/>
</dbReference>